<keyword evidence="3 14" id="KW-0723">Serine/threonine-protein kinase</keyword>
<evidence type="ECO:0000256" key="3">
    <source>
        <dbReference type="ARBA" id="ARBA00022527"/>
    </source>
</evidence>
<feature type="domain" description="Protein kinase" evidence="12">
    <location>
        <begin position="119"/>
        <end position="425"/>
    </location>
</feature>
<evidence type="ECO:0000256" key="4">
    <source>
        <dbReference type="ARBA" id="ARBA00022679"/>
    </source>
</evidence>
<evidence type="ECO:0000256" key="5">
    <source>
        <dbReference type="ARBA" id="ARBA00022741"/>
    </source>
</evidence>
<dbReference type="FunFam" id="1.10.510.10:FF:000294">
    <property type="entry name" value="Serine/threonine-protein kinase OXI1"/>
    <property type="match status" value="1"/>
</dbReference>
<comment type="catalytic activity">
    <reaction evidence="9">
        <text>L-seryl-[protein] + ATP = O-phospho-L-seryl-[protein] + ADP + H(+)</text>
        <dbReference type="Rhea" id="RHEA:17989"/>
        <dbReference type="Rhea" id="RHEA-COMP:9863"/>
        <dbReference type="Rhea" id="RHEA-COMP:11604"/>
        <dbReference type="ChEBI" id="CHEBI:15378"/>
        <dbReference type="ChEBI" id="CHEBI:29999"/>
        <dbReference type="ChEBI" id="CHEBI:30616"/>
        <dbReference type="ChEBI" id="CHEBI:83421"/>
        <dbReference type="ChEBI" id="CHEBI:456216"/>
        <dbReference type="EC" id="2.7.11.1"/>
    </reaction>
</comment>
<dbReference type="GO" id="GO:0004674">
    <property type="term" value="F:protein serine/threonine kinase activity"/>
    <property type="evidence" value="ECO:0007669"/>
    <property type="project" value="UniProtKB-KW"/>
</dbReference>
<dbReference type="InterPro" id="IPR011009">
    <property type="entry name" value="Kinase-like_dom_sf"/>
</dbReference>
<keyword evidence="5 10" id="KW-0547">Nucleotide-binding</keyword>
<keyword evidence="7 10" id="KW-0067">ATP-binding</keyword>
<dbReference type="PANTHER" id="PTHR24356">
    <property type="entry name" value="SERINE/THREONINE-PROTEIN KINASE"/>
    <property type="match status" value="1"/>
</dbReference>
<feature type="region of interest" description="Disordered" evidence="11">
    <location>
        <begin position="748"/>
        <end position="830"/>
    </location>
</feature>
<evidence type="ECO:0000313" key="14">
    <source>
        <dbReference type="EMBL" id="CDF40779.1"/>
    </source>
</evidence>
<keyword evidence="15" id="KW-1185">Reference proteome</keyword>
<dbReference type="EMBL" id="HG002242">
    <property type="protein sequence ID" value="CDF40779.1"/>
    <property type="molecule type" value="Genomic_DNA"/>
</dbReference>
<feature type="compositionally biased region" description="Low complexity" evidence="11">
    <location>
        <begin position="906"/>
        <end position="918"/>
    </location>
</feature>
<organism evidence="14 15">
    <name type="scientific">Chondrus crispus</name>
    <name type="common">Carrageen Irish moss</name>
    <name type="synonym">Polymorpha crispa</name>
    <dbReference type="NCBI Taxonomy" id="2769"/>
    <lineage>
        <taxon>Eukaryota</taxon>
        <taxon>Rhodophyta</taxon>
        <taxon>Florideophyceae</taxon>
        <taxon>Rhodymeniophycidae</taxon>
        <taxon>Gigartinales</taxon>
        <taxon>Gigartinaceae</taxon>
        <taxon>Chondrus</taxon>
    </lineage>
</organism>
<comment type="catalytic activity">
    <reaction evidence="8">
        <text>L-threonyl-[protein] + ATP = O-phospho-L-threonyl-[protein] + ADP + H(+)</text>
        <dbReference type="Rhea" id="RHEA:46608"/>
        <dbReference type="Rhea" id="RHEA-COMP:11060"/>
        <dbReference type="Rhea" id="RHEA-COMP:11605"/>
        <dbReference type="ChEBI" id="CHEBI:15378"/>
        <dbReference type="ChEBI" id="CHEBI:30013"/>
        <dbReference type="ChEBI" id="CHEBI:30616"/>
        <dbReference type="ChEBI" id="CHEBI:61977"/>
        <dbReference type="ChEBI" id="CHEBI:456216"/>
        <dbReference type="EC" id="2.7.11.1"/>
    </reaction>
</comment>
<dbReference type="PANTHER" id="PTHR24356:SF184">
    <property type="entry name" value="SERINE_THREONINE-PROTEIN KINASE TRICORNERED"/>
    <property type="match status" value="1"/>
</dbReference>
<comment type="similarity">
    <text evidence="1">Belongs to the protein kinase superfamily. AGC Ser/Thr protein kinase family.</text>
</comment>
<dbReference type="Gene3D" id="3.30.200.20">
    <property type="entry name" value="Phosphorylase Kinase, domain 1"/>
    <property type="match status" value="2"/>
</dbReference>
<evidence type="ECO:0000259" key="12">
    <source>
        <dbReference type="PROSITE" id="PS50011"/>
    </source>
</evidence>
<dbReference type="GO" id="GO:0035556">
    <property type="term" value="P:intracellular signal transduction"/>
    <property type="evidence" value="ECO:0007669"/>
    <property type="project" value="TreeGrafter"/>
</dbReference>
<evidence type="ECO:0000256" key="7">
    <source>
        <dbReference type="ARBA" id="ARBA00022840"/>
    </source>
</evidence>
<dbReference type="Gramene" id="CDF40779">
    <property type="protein sequence ID" value="CDF40779"/>
    <property type="gene ID" value="CHC_T00009319001"/>
</dbReference>
<dbReference type="Gene3D" id="1.10.510.10">
    <property type="entry name" value="Transferase(Phosphotransferase) domain 1"/>
    <property type="match status" value="2"/>
</dbReference>
<dbReference type="Proteomes" id="UP000012073">
    <property type="component" value="Unassembled WGS sequence"/>
</dbReference>
<evidence type="ECO:0000256" key="1">
    <source>
        <dbReference type="ARBA" id="ARBA00009903"/>
    </source>
</evidence>
<dbReference type="FunFam" id="1.10.510.10:FF:000057">
    <property type="entry name" value="Non-specific serine/threonine protein kinase"/>
    <property type="match status" value="1"/>
</dbReference>
<evidence type="ECO:0000259" key="13">
    <source>
        <dbReference type="PROSITE" id="PS51285"/>
    </source>
</evidence>
<dbReference type="PROSITE" id="PS00108">
    <property type="entry name" value="PROTEIN_KINASE_ST"/>
    <property type="match status" value="1"/>
</dbReference>
<keyword evidence="4" id="KW-0808">Transferase</keyword>
<evidence type="ECO:0000256" key="9">
    <source>
        <dbReference type="ARBA" id="ARBA00048679"/>
    </source>
</evidence>
<dbReference type="KEGG" id="ccp:CHC_T00009319001"/>
<dbReference type="Pfam" id="PF00069">
    <property type="entry name" value="Pkinase"/>
    <property type="match status" value="2"/>
</dbReference>
<name>R7QRK1_CHOCR</name>
<feature type="compositionally biased region" description="Polar residues" evidence="11">
    <location>
        <begin position="884"/>
        <end position="895"/>
    </location>
</feature>
<protein>
    <recommendedName>
        <fullName evidence="2">non-specific serine/threonine protein kinase</fullName>
        <ecNumber evidence="2">2.7.11.1</ecNumber>
    </recommendedName>
</protein>
<evidence type="ECO:0000256" key="6">
    <source>
        <dbReference type="ARBA" id="ARBA00022777"/>
    </source>
</evidence>
<feature type="region of interest" description="Disordered" evidence="11">
    <location>
        <begin position="483"/>
        <end position="504"/>
    </location>
</feature>
<dbReference type="InterPro" id="IPR050236">
    <property type="entry name" value="Ser_Thr_kinase_AGC"/>
</dbReference>
<evidence type="ECO:0000256" key="2">
    <source>
        <dbReference type="ARBA" id="ARBA00012513"/>
    </source>
</evidence>
<feature type="domain" description="AGC-kinase C-terminal" evidence="13">
    <location>
        <begin position="426"/>
        <end position="532"/>
    </location>
</feature>
<dbReference type="EC" id="2.7.11.1" evidence="2"/>
<sequence>MGALPTKEDGPTGLPSSPRNNRSEHINPSAFSPHPSQRSSHEDLDIPHEKRLAKRQIEVYYRDFFMLYHDREHAIARIESAARAGHIDEATRVRLRKEQFMRELEYIRRKRNPMSIAHYEIIRKIGQGSFGEVFLVRHRGDRRLYAMKKLQKRDMIYKRQVHHVWLERFVLASVGEHPLVVKMHYSFQDEHHLYFIMEYLHGGDMMTMFIRKEFLPEDWARFYIAELVVAIDALHRTGIIHRDIKPDNILFRKDGHICLSDFGLSKSLMQPSERHWLAITSTEYVNRPNFIEHIRRGDVDFPLAYRVKLWKALAKENAFSQVGTPNYIAPEVLQDRSYSESCDWWSVGVILFEMLVGCPPFCSRDPANVTSMICQWKRYFHFPRELPESRMSPAARDLICRLLCDSRNRLGAKRGLEEFKEHPFFAGIDWHSLARTPAPFIPELESEEDTRYFEDDITKSDISKLIPRKPEMAQEPCSGLLETFESGNEDTRNSTSKITRRRSSKRFRYNRNRDLEFVGFTFIPRHLDTQWGGYQNLNHEPHRHHAAVRRGQQSSTMTNALSLEGGREESRLKPLRSPRGAEAAAVIAAAEVVTEKNRGTHLPDRVTDAALECKQTETSDGRSGHVRFVDTNEAVEPQMSENVPPTVSSTADGAFAISTHIQMDREQTLSEPESFPAMALKNDEELENDSGGDSLGEKALGAEVVKEVSIRPSTVFWDELPPKQTEEKRDGSITRSLHSCISLPELRSKHARSDVEDTDAEDETQGIPESANIEAESACSAGTDDDGVERRMSRLHIPEEVSSCPPMKTPRTRQATGTNSPQSGVNLKPTASEVDLFVDYASRELNTASRELTNTPTSNVPAVIRHAKEDLSGTAAEIQESLGPRTSTSTASTDMSEFPDRANAHPVPNNSVVSSDSM</sequence>
<gene>
    <name evidence="14" type="ORF">CHC_T00009319001</name>
</gene>
<feature type="region of interest" description="Disordered" evidence="11">
    <location>
        <begin position="870"/>
        <end position="918"/>
    </location>
</feature>
<dbReference type="PROSITE" id="PS51285">
    <property type="entry name" value="AGC_KINASE_CTER"/>
    <property type="match status" value="1"/>
</dbReference>
<dbReference type="STRING" id="2769.R7QRK1"/>
<dbReference type="InterPro" id="IPR008271">
    <property type="entry name" value="Ser/Thr_kinase_AS"/>
</dbReference>
<dbReference type="AlphaFoldDB" id="R7QRK1"/>
<keyword evidence="6 14" id="KW-0418">Kinase</keyword>
<proteinExistence type="inferred from homology"/>
<evidence type="ECO:0000256" key="10">
    <source>
        <dbReference type="PROSITE-ProRule" id="PRU10141"/>
    </source>
</evidence>
<feature type="compositionally biased region" description="Polar residues" evidence="11">
    <location>
        <begin position="812"/>
        <end position="825"/>
    </location>
</feature>
<accession>R7QRK1</accession>
<dbReference type="InterPro" id="IPR000719">
    <property type="entry name" value="Prot_kinase_dom"/>
</dbReference>
<reference evidence="15" key="1">
    <citation type="journal article" date="2013" name="Proc. Natl. Acad. Sci. U.S.A.">
        <title>Genome structure and metabolic features in the red seaweed Chondrus crispus shed light on evolution of the Archaeplastida.</title>
        <authorList>
            <person name="Collen J."/>
            <person name="Porcel B."/>
            <person name="Carre W."/>
            <person name="Ball S.G."/>
            <person name="Chaparro C."/>
            <person name="Tonon T."/>
            <person name="Barbeyron T."/>
            <person name="Michel G."/>
            <person name="Noel B."/>
            <person name="Valentin K."/>
            <person name="Elias M."/>
            <person name="Artiguenave F."/>
            <person name="Arun A."/>
            <person name="Aury J.M."/>
            <person name="Barbosa-Neto J.F."/>
            <person name="Bothwell J.H."/>
            <person name="Bouget F.Y."/>
            <person name="Brillet L."/>
            <person name="Cabello-Hurtado F."/>
            <person name="Capella-Gutierrez S."/>
            <person name="Charrier B."/>
            <person name="Cladiere L."/>
            <person name="Cock J.M."/>
            <person name="Coelho S.M."/>
            <person name="Colleoni C."/>
            <person name="Czjzek M."/>
            <person name="Da Silva C."/>
            <person name="Delage L."/>
            <person name="Denoeud F."/>
            <person name="Deschamps P."/>
            <person name="Dittami S.M."/>
            <person name="Gabaldon T."/>
            <person name="Gachon C.M."/>
            <person name="Groisillier A."/>
            <person name="Herve C."/>
            <person name="Jabbari K."/>
            <person name="Katinka M."/>
            <person name="Kloareg B."/>
            <person name="Kowalczyk N."/>
            <person name="Labadie K."/>
            <person name="Leblanc C."/>
            <person name="Lopez P.J."/>
            <person name="McLachlan D.H."/>
            <person name="Meslet-Cladiere L."/>
            <person name="Moustafa A."/>
            <person name="Nehr Z."/>
            <person name="Nyvall Collen P."/>
            <person name="Panaud O."/>
            <person name="Partensky F."/>
            <person name="Poulain J."/>
            <person name="Rensing S.A."/>
            <person name="Rousvoal S."/>
            <person name="Samson G."/>
            <person name="Symeonidi A."/>
            <person name="Weissenbach J."/>
            <person name="Zambounis A."/>
            <person name="Wincker P."/>
            <person name="Boyen C."/>
        </authorList>
    </citation>
    <scope>NUCLEOTIDE SEQUENCE [LARGE SCALE GENOMIC DNA]</scope>
    <source>
        <strain evidence="15">cv. Stackhouse</strain>
    </source>
</reference>
<dbReference type="PROSITE" id="PS50011">
    <property type="entry name" value="PROTEIN_KINASE_DOM"/>
    <property type="match status" value="1"/>
</dbReference>
<evidence type="ECO:0000256" key="11">
    <source>
        <dbReference type="SAM" id="MobiDB-lite"/>
    </source>
</evidence>
<dbReference type="SUPFAM" id="SSF56112">
    <property type="entry name" value="Protein kinase-like (PK-like)"/>
    <property type="match status" value="1"/>
</dbReference>
<dbReference type="GeneID" id="17318783"/>
<dbReference type="OrthoDB" id="3638488at2759"/>
<dbReference type="GO" id="GO:0005524">
    <property type="term" value="F:ATP binding"/>
    <property type="evidence" value="ECO:0007669"/>
    <property type="project" value="UniProtKB-UniRule"/>
</dbReference>
<evidence type="ECO:0000313" key="15">
    <source>
        <dbReference type="Proteomes" id="UP000012073"/>
    </source>
</evidence>
<feature type="region of interest" description="Disordered" evidence="11">
    <location>
        <begin position="1"/>
        <end position="47"/>
    </location>
</feature>
<dbReference type="RefSeq" id="XP_005711073.1">
    <property type="nucleotide sequence ID" value="XM_005711016.1"/>
</dbReference>
<feature type="binding site" evidence="10">
    <location>
        <position position="148"/>
    </location>
    <ligand>
        <name>ATP</name>
        <dbReference type="ChEBI" id="CHEBI:30616"/>
    </ligand>
</feature>
<dbReference type="PROSITE" id="PS00107">
    <property type="entry name" value="PROTEIN_KINASE_ATP"/>
    <property type="match status" value="1"/>
</dbReference>
<dbReference type="InterPro" id="IPR017441">
    <property type="entry name" value="Protein_kinase_ATP_BS"/>
</dbReference>
<evidence type="ECO:0000256" key="8">
    <source>
        <dbReference type="ARBA" id="ARBA00047899"/>
    </source>
</evidence>
<feature type="compositionally biased region" description="Basic and acidic residues" evidence="11">
    <location>
        <begin position="788"/>
        <end position="799"/>
    </location>
</feature>
<dbReference type="SMART" id="SM00220">
    <property type="entry name" value="S_TKc"/>
    <property type="match status" value="1"/>
</dbReference>
<feature type="compositionally biased region" description="Basic and acidic residues" evidence="11">
    <location>
        <begin position="1"/>
        <end position="10"/>
    </location>
</feature>
<dbReference type="SMART" id="SM00133">
    <property type="entry name" value="S_TK_X"/>
    <property type="match status" value="1"/>
</dbReference>
<dbReference type="InterPro" id="IPR000961">
    <property type="entry name" value="AGC-kinase_C"/>
</dbReference>